<dbReference type="InterPro" id="IPR050445">
    <property type="entry name" value="Bact_polysacc_biosynth/exp"/>
</dbReference>
<dbReference type="PANTHER" id="PTHR32309">
    <property type="entry name" value="TYROSINE-PROTEIN KINASE"/>
    <property type="match status" value="1"/>
</dbReference>
<dbReference type="AlphaFoldDB" id="A0A2H5EWY5"/>
<dbReference type="SUPFAM" id="SSF52540">
    <property type="entry name" value="P-loop containing nucleoside triphosphate hydrolases"/>
    <property type="match status" value="1"/>
</dbReference>
<gene>
    <name evidence="1" type="ORF">CX676_06350</name>
</gene>
<sequence length="211" mass="22907">MGRAEREELEVASRFAVLRTRLLQEMNRQRWRRLGVCPITDGAGATYVAANLALAAARLPNSNVLLVDLALGHPSLAMQLGVPGDFRLVSYLRGEDLQPDDFVNRIEGETNLRCFTSGRAIPDGAELLQDEVTRERIDRLVTDSGCDLAIFDLSPVLGTDEGLAGLPVMDAVLLVADGRSGTGQQITDCQRLLADMPPLLGVVLNKAEDVR</sequence>
<name>A0A2H5EWY5_9RHOB</name>
<protein>
    <submittedName>
        <fullName evidence="1">Chromosome partitioning protein</fullName>
    </submittedName>
</protein>
<keyword evidence="2" id="KW-1185">Reference proteome</keyword>
<dbReference type="EMBL" id="CP025430">
    <property type="protein sequence ID" value="AUH63826.1"/>
    <property type="molecule type" value="Genomic_DNA"/>
</dbReference>
<reference evidence="1 2" key="1">
    <citation type="journal article" date="2013" name="Antonie Van Leeuwenhoek">
        <title>Paracoccus zhejiangensis sp. nov., isolated from activated sludge in wastewater-treatment system.</title>
        <authorList>
            <person name="Wu Z.G."/>
            <person name="Zhang D.F."/>
            <person name="Liu Y.L."/>
            <person name="Wang F."/>
            <person name="Jiang X."/>
            <person name="Li C."/>
            <person name="Li S.P."/>
            <person name="Hong Q."/>
            <person name="Li W.J."/>
        </authorList>
    </citation>
    <scope>NUCLEOTIDE SEQUENCE [LARGE SCALE GENOMIC DNA]</scope>
    <source>
        <strain evidence="1 2">J6</strain>
    </source>
</reference>
<dbReference type="Gene3D" id="3.40.50.300">
    <property type="entry name" value="P-loop containing nucleotide triphosphate hydrolases"/>
    <property type="match status" value="1"/>
</dbReference>
<dbReference type="Proteomes" id="UP000234530">
    <property type="component" value="Chromosome"/>
</dbReference>
<dbReference type="KEGG" id="pzh:CX676_06350"/>
<organism evidence="1 2">
    <name type="scientific">Paracoccus zhejiangensis</name>
    <dbReference type="NCBI Taxonomy" id="1077935"/>
    <lineage>
        <taxon>Bacteria</taxon>
        <taxon>Pseudomonadati</taxon>
        <taxon>Pseudomonadota</taxon>
        <taxon>Alphaproteobacteria</taxon>
        <taxon>Rhodobacterales</taxon>
        <taxon>Paracoccaceae</taxon>
        <taxon>Paracoccus</taxon>
    </lineage>
</organism>
<dbReference type="PANTHER" id="PTHR32309:SF13">
    <property type="entry name" value="FERRIC ENTEROBACTIN TRANSPORT PROTEIN FEPE"/>
    <property type="match status" value="1"/>
</dbReference>
<proteinExistence type="predicted"/>
<evidence type="ECO:0000313" key="1">
    <source>
        <dbReference type="EMBL" id="AUH63826.1"/>
    </source>
</evidence>
<dbReference type="InterPro" id="IPR027417">
    <property type="entry name" value="P-loop_NTPase"/>
</dbReference>
<evidence type="ECO:0000313" key="2">
    <source>
        <dbReference type="Proteomes" id="UP000234530"/>
    </source>
</evidence>
<dbReference type="GO" id="GO:0004713">
    <property type="term" value="F:protein tyrosine kinase activity"/>
    <property type="evidence" value="ECO:0007669"/>
    <property type="project" value="TreeGrafter"/>
</dbReference>
<dbReference type="GO" id="GO:0005886">
    <property type="term" value="C:plasma membrane"/>
    <property type="evidence" value="ECO:0007669"/>
    <property type="project" value="TreeGrafter"/>
</dbReference>
<accession>A0A2H5EWY5</accession>